<dbReference type="Gene3D" id="3.60.10.10">
    <property type="entry name" value="Endonuclease/exonuclease/phosphatase"/>
    <property type="match status" value="1"/>
</dbReference>
<sequence length="107" mass="12455">MHSEAKAFGAWLYVKKGSKEAKKPLLFKKNIKDRLIFSGSIGIGLQRMGIMGDFNAKVRKEEYARVVGRHDLGERNDGGDRLVQFYQENKFRITNTFFTQPKWHLYT</sequence>
<evidence type="ECO:0000313" key="1">
    <source>
        <dbReference type="EMBL" id="KAK1792991.1"/>
    </source>
</evidence>
<gene>
    <name evidence="1" type="ORF">P4O66_001704</name>
</gene>
<dbReference type="PANTHER" id="PTHR23227">
    <property type="entry name" value="BUCENTAUR RELATED"/>
    <property type="match status" value="1"/>
</dbReference>
<evidence type="ECO:0000313" key="2">
    <source>
        <dbReference type="Proteomes" id="UP001239994"/>
    </source>
</evidence>
<organism evidence="1 2">
    <name type="scientific">Electrophorus voltai</name>
    <dbReference type="NCBI Taxonomy" id="2609070"/>
    <lineage>
        <taxon>Eukaryota</taxon>
        <taxon>Metazoa</taxon>
        <taxon>Chordata</taxon>
        <taxon>Craniata</taxon>
        <taxon>Vertebrata</taxon>
        <taxon>Euteleostomi</taxon>
        <taxon>Actinopterygii</taxon>
        <taxon>Neopterygii</taxon>
        <taxon>Teleostei</taxon>
        <taxon>Ostariophysi</taxon>
        <taxon>Gymnotiformes</taxon>
        <taxon>Gymnotoidei</taxon>
        <taxon>Gymnotidae</taxon>
        <taxon>Electrophorus</taxon>
    </lineage>
</organism>
<dbReference type="EMBL" id="JAROKS010000018">
    <property type="protein sequence ID" value="KAK1792991.1"/>
    <property type="molecule type" value="Genomic_DNA"/>
</dbReference>
<comment type="caution">
    <text evidence="1">The sequence shown here is derived from an EMBL/GenBank/DDBJ whole genome shotgun (WGS) entry which is preliminary data.</text>
</comment>
<reference evidence="1" key="1">
    <citation type="submission" date="2023-03" db="EMBL/GenBank/DDBJ databases">
        <title>Electrophorus voltai genome.</title>
        <authorList>
            <person name="Bian C."/>
        </authorList>
    </citation>
    <scope>NUCLEOTIDE SEQUENCE</scope>
    <source>
        <strain evidence="1">CB-2022</strain>
        <tissue evidence="1">Muscle</tissue>
    </source>
</reference>
<dbReference type="InterPro" id="IPR027124">
    <property type="entry name" value="Swc5/CFDP1/2"/>
</dbReference>
<dbReference type="InterPro" id="IPR036691">
    <property type="entry name" value="Endo/exonu/phosph_ase_sf"/>
</dbReference>
<keyword evidence="2" id="KW-1185">Reference proteome</keyword>
<protein>
    <submittedName>
        <fullName evidence="1">Uncharacterized protein</fullName>
    </submittedName>
</protein>
<accession>A0AAD9DT38</accession>
<dbReference type="PANTHER" id="PTHR23227:SF85">
    <property type="entry name" value="CRANIOFACIAL DEVELOPMENT PROTEIN 2"/>
    <property type="match status" value="1"/>
</dbReference>
<dbReference type="Proteomes" id="UP001239994">
    <property type="component" value="Unassembled WGS sequence"/>
</dbReference>
<dbReference type="AlphaFoldDB" id="A0AAD9DT38"/>
<name>A0AAD9DT38_9TELE</name>
<proteinExistence type="predicted"/>